<keyword evidence="3" id="KW-1185">Reference proteome</keyword>
<dbReference type="InterPro" id="IPR003961">
    <property type="entry name" value="FN3_dom"/>
</dbReference>
<feature type="compositionally biased region" description="Gly residues" evidence="1">
    <location>
        <begin position="319"/>
        <end position="328"/>
    </location>
</feature>
<feature type="compositionally biased region" description="Gly residues" evidence="1">
    <location>
        <begin position="25"/>
        <end position="35"/>
    </location>
</feature>
<dbReference type="CDD" id="cd00063">
    <property type="entry name" value="FN3"/>
    <property type="match status" value="1"/>
</dbReference>
<comment type="caution">
    <text evidence="2">The sequence shown here is derived from an EMBL/GenBank/DDBJ whole genome shotgun (WGS) entry which is preliminary data.</text>
</comment>
<evidence type="ECO:0000313" key="3">
    <source>
        <dbReference type="Proteomes" id="UP000784294"/>
    </source>
</evidence>
<evidence type="ECO:0000256" key="1">
    <source>
        <dbReference type="SAM" id="MobiDB-lite"/>
    </source>
</evidence>
<name>A0A3S5A5S4_9PLAT</name>
<reference evidence="2" key="1">
    <citation type="submission" date="2018-11" db="EMBL/GenBank/DDBJ databases">
        <authorList>
            <consortium name="Pathogen Informatics"/>
        </authorList>
    </citation>
    <scope>NUCLEOTIDE SEQUENCE</scope>
</reference>
<dbReference type="Proteomes" id="UP000784294">
    <property type="component" value="Unassembled WGS sequence"/>
</dbReference>
<accession>A0A3S5A5S4</accession>
<sequence length="466" mass="51301">RVSVYATSSQSVVIRVAPPRLFAVGGGSGGGGGGGRHADTGSSSTESTSTRTRRCRQLRRRRLVETRLLPLRYRIECSCRADFDAATRHAFIVEPPVSVDFVFSGLADSPDQSRPRTTRQSLDETMKRVSSRRDDDQLELERRQKEDSEEDEEEKEEEEEEEDEEDEEEEGYEEEEEEEVDETEEEEEEEEEKEEEEEEEEEAEEPMSWCWNAPFRVGYYELKGLAPGQAVFVRVFAFSFAGWSEPVSSTPIGLLPSSWHQALLPALAPPRRFMGRTQTSQLDELRAHLEHELANWAGPSGVGVAVGEPVDGESTSEAGGAGGAGDGDAGLVQTRRVHSPVGQRKLSIRSLFVSASVKFTKHTKTGVYLALVCHVRAPTSTSATPTLARQPIVLFDDALPLIRVTRDLPPPTQLAGEVGWLARLLADAGALDLRLVNRALAVAGHAGLPATLQLKARLCVAVQRLQ</sequence>
<protein>
    <submittedName>
        <fullName evidence="2">Uncharacterized protein</fullName>
    </submittedName>
</protein>
<gene>
    <name evidence="2" type="ORF">PXEA_LOCUS21836</name>
</gene>
<organism evidence="2 3">
    <name type="scientific">Protopolystoma xenopodis</name>
    <dbReference type="NCBI Taxonomy" id="117903"/>
    <lineage>
        <taxon>Eukaryota</taxon>
        <taxon>Metazoa</taxon>
        <taxon>Spiralia</taxon>
        <taxon>Lophotrochozoa</taxon>
        <taxon>Platyhelminthes</taxon>
        <taxon>Monogenea</taxon>
        <taxon>Polyopisthocotylea</taxon>
        <taxon>Polystomatidea</taxon>
        <taxon>Polystomatidae</taxon>
        <taxon>Protopolystoma</taxon>
    </lineage>
</organism>
<evidence type="ECO:0000313" key="2">
    <source>
        <dbReference type="EMBL" id="VEL28396.1"/>
    </source>
</evidence>
<feature type="region of interest" description="Disordered" evidence="1">
    <location>
        <begin position="25"/>
        <end position="53"/>
    </location>
</feature>
<dbReference type="EMBL" id="CAAALY010094785">
    <property type="protein sequence ID" value="VEL28396.1"/>
    <property type="molecule type" value="Genomic_DNA"/>
</dbReference>
<feature type="compositionally biased region" description="Acidic residues" evidence="1">
    <location>
        <begin position="147"/>
        <end position="205"/>
    </location>
</feature>
<feature type="non-terminal residue" evidence="2">
    <location>
        <position position="466"/>
    </location>
</feature>
<feature type="compositionally biased region" description="Basic and acidic residues" evidence="1">
    <location>
        <begin position="121"/>
        <end position="146"/>
    </location>
</feature>
<feature type="region of interest" description="Disordered" evidence="1">
    <location>
        <begin position="105"/>
        <end position="208"/>
    </location>
</feature>
<feature type="non-terminal residue" evidence="2">
    <location>
        <position position="1"/>
    </location>
</feature>
<dbReference type="AlphaFoldDB" id="A0A3S5A5S4"/>
<proteinExistence type="predicted"/>
<dbReference type="OrthoDB" id="2428204at2759"/>
<feature type="region of interest" description="Disordered" evidence="1">
    <location>
        <begin position="309"/>
        <end position="330"/>
    </location>
</feature>